<evidence type="ECO:0000313" key="2">
    <source>
        <dbReference type="EMBL" id="GBE87026.1"/>
    </source>
</evidence>
<dbReference type="Proteomes" id="UP000287166">
    <property type="component" value="Unassembled WGS sequence"/>
</dbReference>
<dbReference type="EMBL" id="BFAD01000010">
    <property type="protein sequence ID" value="GBE87026.1"/>
    <property type="molecule type" value="Genomic_DNA"/>
</dbReference>
<reference evidence="2 3" key="1">
    <citation type="journal article" date="2018" name="Sci. Rep.">
        <title>Genome sequence of the cauliflower mushroom Sparassis crispa (Hanabiratake) and its association with beneficial usage.</title>
        <authorList>
            <person name="Kiyama R."/>
            <person name="Furutani Y."/>
            <person name="Kawaguchi K."/>
            <person name="Nakanishi T."/>
        </authorList>
    </citation>
    <scope>NUCLEOTIDE SEQUENCE [LARGE SCALE GENOMIC DNA]</scope>
</reference>
<dbReference type="InParanoid" id="A0A401GXS4"/>
<feature type="compositionally biased region" description="Low complexity" evidence="1">
    <location>
        <begin position="44"/>
        <end position="56"/>
    </location>
</feature>
<evidence type="ECO:0000313" key="3">
    <source>
        <dbReference type="Proteomes" id="UP000287166"/>
    </source>
</evidence>
<accession>A0A401GXS4</accession>
<proteinExistence type="predicted"/>
<comment type="caution">
    <text evidence="2">The sequence shown here is derived from an EMBL/GenBank/DDBJ whole genome shotgun (WGS) entry which is preliminary data.</text>
</comment>
<dbReference type="GeneID" id="38783943"/>
<dbReference type="RefSeq" id="XP_027617939.1">
    <property type="nucleotide sequence ID" value="XM_027762138.1"/>
</dbReference>
<dbReference type="AlphaFoldDB" id="A0A401GXS4"/>
<feature type="compositionally biased region" description="Basic and acidic residues" evidence="1">
    <location>
        <begin position="59"/>
        <end position="71"/>
    </location>
</feature>
<name>A0A401GXS4_9APHY</name>
<keyword evidence="3" id="KW-1185">Reference proteome</keyword>
<protein>
    <submittedName>
        <fullName evidence="2">Uncharacterized protein</fullName>
    </submittedName>
</protein>
<evidence type="ECO:0000256" key="1">
    <source>
        <dbReference type="SAM" id="MobiDB-lite"/>
    </source>
</evidence>
<sequence length="88" mass="9449">MASVTDAPATTTGSKCKTRHPSPSTPVPSPAKRQKPEDSDDIFSPTAHTDSTTSDTPTDDAHASHRPDETPGKPYRNKGKHVEKTRTP</sequence>
<organism evidence="2 3">
    <name type="scientific">Sparassis crispa</name>
    <dbReference type="NCBI Taxonomy" id="139825"/>
    <lineage>
        <taxon>Eukaryota</taxon>
        <taxon>Fungi</taxon>
        <taxon>Dikarya</taxon>
        <taxon>Basidiomycota</taxon>
        <taxon>Agaricomycotina</taxon>
        <taxon>Agaricomycetes</taxon>
        <taxon>Polyporales</taxon>
        <taxon>Sparassidaceae</taxon>
        <taxon>Sparassis</taxon>
    </lineage>
</organism>
<feature type="region of interest" description="Disordered" evidence="1">
    <location>
        <begin position="1"/>
        <end position="88"/>
    </location>
</feature>
<gene>
    <name evidence="2" type="ORF">SCP_1002720</name>
</gene>